<comment type="caution">
    <text evidence="2">The sequence shown here is derived from an EMBL/GenBank/DDBJ whole genome shotgun (WGS) entry which is preliminary data.</text>
</comment>
<evidence type="ECO:0000313" key="3">
    <source>
        <dbReference type="Proteomes" id="UP001286456"/>
    </source>
</evidence>
<dbReference type="PROSITE" id="PS50011">
    <property type="entry name" value="PROTEIN_KINASE_DOM"/>
    <property type="match status" value="1"/>
</dbReference>
<evidence type="ECO:0000313" key="2">
    <source>
        <dbReference type="EMBL" id="KAK3320633.1"/>
    </source>
</evidence>
<protein>
    <recommendedName>
        <fullName evidence="1">Protein kinase domain-containing protein</fullName>
    </recommendedName>
</protein>
<organism evidence="2 3">
    <name type="scientific">Cercophora scortea</name>
    <dbReference type="NCBI Taxonomy" id="314031"/>
    <lineage>
        <taxon>Eukaryota</taxon>
        <taxon>Fungi</taxon>
        <taxon>Dikarya</taxon>
        <taxon>Ascomycota</taxon>
        <taxon>Pezizomycotina</taxon>
        <taxon>Sordariomycetes</taxon>
        <taxon>Sordariomycetidae</taxon>
        <taxon>Sordariales</taxon>
        <taxon>Lasiosphaeriaceae</taxon>
        <taxon>Cercophora</taxon>
    </lineage>
</organism>
<gene>
    <name evidence="2" type="ORF">B0T19DRAFT_430091</name>
</gene>
<dbReference type="Pfam" id="PF00069">
    <property type="entry name" value="Pkinase"/>
    <property type="match status" value="1"/>
</dbReference>
<dbReference type="AlphaFoldDB" id="A0AAE0I8V1"/>
<dbReference type="InterPro" id="IPR011009">
    <property type="entry name" value="Kinase-like_dom_sf"/>
</dbReference>
<keyword evidence="3" id="KW-1185">Reference proteome</keyword>
<dbReference type="GO" id="GO:0004672">
    <property type="term" value="F:protein kinase activity"/>
    <property type="evidence" value="ECO:0007669"/>
    <property type="project" value="InterPro"/>
</dbReference>
<dbReference type="InterPro" id="IPR000719">
    <property type="entry name" value="Prot_kinase_dom"/>
</dbReference>
<dbReference type="Proteomes" id="UP001286456">
    <property type="component" value="Unassembled WGS sequence"/>
</dbReference>
<dbReference type="GO" id="GO:0005524">
    <property type="term" value="F:ATP binding"/>
    <property type="evidence" value="ECO:0007669"/>
    <property type="project" value="InterPro"/>
</dbReference>
<name>A0AAE0I8V1_9PEZI</name>
<proteinExistence type="predicted"/>
<reference evidence="2" key="1">
    <citation type="journal article" date="2023" name="Mol. Phylogenet. Evol.">
        <title>Genome-scale phylogeny and comparative genomics of the fungal order Sordariales.</title>
        <authorList>
            <person name="Hensen N."/>
            <person name="Bonometti L."/>
            <person name="Westerberg I."/>
            <person name="Brannstrom I.O."/>
            <person name="Guillou S."/>
            <person name="Cros-Aarteil S."/>
            <person name="Calhoun S."/>
            <person name="Haridas S."/>
            <person name="Kuo A."/>
            <person name="Mondo S."/>
            <person name="Pangilinan J."/>
            <person name="Riley R."/>
            <person name="LaButti K."/>
            <person name="Andreopoulos B."/>
            <person name="Lipzen A."/>
            <person name="Chen C."/>
            <person name="Yan M."/>
            <person name="Daum C."/>
            <person name="Ng V."/>
            <person name="Clum A."/>
            <person name="Steindorff A."/>
            <person name="Ohm R.A."/>
            <person name="Martin F."/>
            <person name="Silar P."/>
            <person name="Natvig D.O."/>
            <person name="Lalanne C."/>
            <person name="Gautier V."/>
            <person name="Ament-Velasquez S.L."/>
            <person name="Kruys A."/>
            <person name="Hutchinson M.I."/>
            <person name="Powell A.J."/>
            <person name="Barry K."/>
            <person name="Miller A.N."/>
            <person name="Grigoriev I.V."/>
            <person name="Debuchy R."/>
            <person name="Gladieux P."/>
            <person name="Hiltunen Thoren M."/>
            <person name="Johannesson H."/>
        </authorList>
    </citation>
    <scope>NUCLEOTIDE SEQUENCE</scope>
    <source>
        <strain evidence="2">SMH4131-1</strain>
    </source>
</reference>
<dbReference type="SUPFAM" id="SSF56112">
    <property type="entry name" value="Protein kinase-like (PK-like)"/>
    <property type="match status" value="1"/>
</dbReference>
<reference evidence="2" key="2">
    <citation type="submission" date="2023-06" db="EMBL/GenBank/DDBJ databases">
        <authorList>
            <consortium name="Lawrence Berkeley National Laboratory"/>
            <person name="Haridas S."/>
            <person name="Hensen N."/>
            <person name="Bonometti L."/>
            <person name="Westerberg I."/>
            <person name="Brannstrom I.O."/>
            <person name="Guillou S."/>
            <person name="Cros-Aarteil S."/>
            <person name="Calhoun S."/>
            <person name="Kuo A."/>
            <person name="Mondo S."/>
            <person name="Pangilinan J."/>
            <person name="Riley R."/>
            <person name="Labutti K."/>
            <person name="Andreopoulos B."/>
            <person name="Lipzen A."/>
            <person name="Chen C."/>
            <person name="Yanf M."/>
            <person name="Daum C."/>
            <person name="Ng V."/>
            <person name="Clum A."/>
            <person name="Steindorff A."/>
            <person name="Ohm R."/>
            <person name="Martin F."/>
            <person name="Silar P."/>
            <person name="Natvig D."/>
            <person name="Lalanne C."/>
            <person name="Gautier V."/>
            <person name="Ament-Velasquez S.L."/>
            <person name="Kruys A."/>
            <person name="Hutchinson M.I."/>
            <person name="Powell A.J."/>
            <person name="Barry K."/>
            <person name="Miller A.N."/>
            <person name="Grigoriev I.V."/>
            <person name="Debuchy R."/>
            <person name="Gladieux P."/>
            <person name="Thoren M.H."/>
            <person name="Johannesson H."/>
        </authorList>
    </citation>
    <scope>NUCLEOTIDE SEQUENCE</scope>
    <source>
        <strain evidence="2">SMH4131-1</strain>
    </source>
</reference>
<evidence type="ECO:0000259" key="1">
    <source>
        <dbReference type="PROSITE" id="PS50011"/>
    </source>
</evidence>
<sequence>MEVVKASQCFEPVEGGRIKFIYSQVLFLRDGSTFCAKSSSRAIGPRVCPDTLQDIRRVSTEALCPLLPSGCTIAPGPSDAYYVKKPDLMSFGGPIDPSSLVLQELAVCEVLRKHPHPNIAAYAGCLVSDGRVAGLCFTRYPETLLHKINPGSLNKSALVRSSDRMAARKLAARYLPGIEAGILHLHGLGLVHNDLNPANIMITEDDTPVIIDFDGASAPGTALDDTKRTYEWYDRDVRVSQESNDLAALEEIRVWLTGSSPDKFQFEA</sequence>
<dbReference type="Gene3D" id="1.10.510.10">
    <property type="entry name" value="Transferase(Phosphotransferase) domain 1"/>
    <property type="match status" value="1"/>
</dbReference>
<accession>A0AAE0I8V1</accession>
<feature type="domain" description="Protein kinase" evidence="1">
    <location>
        <begin position="22"/>
        <end position="268"/>
    </location>
</feature>
<dbReference type="EMBL" id="JAUEPO010000005">
    <property type="protein sequence ID" value="KAK3320633.1"/>
    <property type="molecule type" value="Genomic_DNA"/>
</dbReference>